<reference evidence="7 8" key="1">
    <citation type="submission" date="2019-10" db="EMBL/GenBank/DDBJ databases">
        <title>Complete genome sequence of Variovorax paradoxus 5C-2.</title>
        <authorList>
            <person name="Gogoleva N.E."/>
            <person name="Balkin A.S."/>
        </authorList>
    </citation>
    <scope>NUCLEOTIDE SEQUENCE [LARGE SCALE GENOMIC DNA]</scope>
    <source>
        <strain evidence="7 8">5C-2</strain>
    </source>
</reference>
<comment type="subcellular location">
    <subcellularLocation>
        <location evidence="1">Cell membrane</location>
        <topology evidence="1">Multi-pass membrane protein</topology>
    </subcellularLocation>
</comment>
<proteinExistence type="predicted"/>
<feature type="transmembrane region" description="Helical" evidence="6">
    <location>
        <begin position="261"/>
        <end position="284"/>
    </location>
</feature>
<sequence length="349" mass="36137">MAPARAVSRHGEAVVTGRGTLPLRAGALVALAAIPLAAMAMGESFYLAFGARVLIYAIAAVGLNIALGFGGMVSLGHALFLGLGMYSVALPAHFGIDSGWIHLALTVASCALAGTLTGWISLRTAGIAFIMITLAFAQMGFFVLVSLKQFGGDDGLAVAAPSNFGRFGLDSPLAVYIAAFAMLLGLLIWTDRLRQSSFGMALRACRQSGRRAASLGIMPRRCLLAAYVLSAVICGIAGLLLANLNAYVSPSTMSWFVSGELIVMVVLGGIGSAFGPAVGALVYLGAEEVLKSMTGHWMAVFGLLIFAMALVGRPAAARLAVDWSRRPRAVGANRRVLSGTTGTAGTERK</sequence>
<keyword evidence="5 6" id="KW-0472">Membrane</keyword>
<evidence type="ECO:0000313" key="8">
    <source>
        <dbReference type="Proteomes" id="UP000326780"/>
    </source>
</evidence>
<evidence type="ECO:0000313" key="7">
    <source>
        <dbReference type="EMBL" id="QFZ85116.1"/>
    </source>
</evidence>
<dbReference type="AlphaFoldDB" id="A0A5Q0M6P2"/>
<dbReference type="EMBL" id="CP045644">
    <property type="protein sequence ID" value="QFZ85116.1"/>
    <property type="molecule type" value="Genomic_DNA"/>
</dbReference>
<dbReference type="Proteomes" id="UP000326780">
    <property type="component" value="Chromosome"/>
</dbReference>
<evidence type="ECO:0000256" key="5">
    <source>
        <dbReference type="ARBA" id="ARBA00023136"/>
    </source>
</evidence>
<dbReference type="PANTHER" id="PTHR30482:SF17">
    <property type="entry name" value="ABC TRANSPORTER ATP-BINDING PROTEIN"/>
    <property type="match status" value="1"/>
</dbReference>
<dbReference type="CDD" id="cd06581">
    <property type="entry name" value="TM_PBP1_LivM_like"/>
    <property type="match status" value="1"/>
</dbReference>
<protein>
    <submittedName>
        <fullName evidence="7">Branched-chain amino acid ABC transporter permease</fullName>
    </submittedName>
</protein>
<keyword evidence="2" id="KW-1003">Cell membrane</keyword>
<dbReference type="InterPro" id="IPR043428">
    <property type="entry name" value="LivM-like"/>
</dbReference>
<feature type="transmembrane region" description="Helical" evidence="6">
    <location>
        <begin position="296"/>
        <end position="316"/>
    </location>
</feature>
<organism evidence="7 8">
    <name type="scientific">Variovorax paradoxus</name>
    <dbReference type="NCBI Taxonomy" id="34073"/>
    <lineage>
        <taxon>Bacteria</taxon>
        <taxon>Pseudomonadati</taxon>
        <taxon>Pseudomonadota</taxon>
        <taxon>Betaproteobacteria</taxon>
        <taxon>Burkholderiales</taxon>
        <taxon>Comamonadaceae</taxon>
        <taxon>Variovorax</taxon>
    </lineage>
</organism>
<dbReference type="GO" id="GO:0005886">
    <property type="term" value="C:plasma membrane"/>
    <property type="evidence" value="ECO:0007669"/>
    <property type="project" value="UniProtKB-SubCell"/>
</dbReference>
<evidence type="ECO:0000256" key="4">
    <source>
        <dbReference type="ARBA" id="ARBA00022989"/>
    </source>
</evidence>
<dbReference type="PANTHER" id="PTHR30482">
    <property type="entry name" value="HIGH-AFFINITY BRANCHED-CHAIN AMINO ACID TRANSPORT SYSTEM PERMEASE"/>
    <property type="match status" value="1"/>
</dbReference>
<feature type="transmembrane region" description="Helical" evidence="6">
    <location>
        <begin position="53"/>
        <end position="80"/>
    </location>
</feature>
<keyword evidence="4 6" id="KW-1133">Transmembrane helix</keyword>
<dbReference type="InterPro" id="IPR001851">
    <property type="entry name" value="ABC_transp_permease"/>
</dbReference>
<evidence type="ECO:0000256" key="2">
    <source>
        <dbReference type="ARBA" id="ARBA00022475"/>
    </source>
</evidence>
<feature type="transmembrane region" description="Helical" evidence="6">
    <location>
        <begin position="222"/>
        <end position="241"/>
    </location>
</feature>
<dbReference type="Pfam" id="PF02653">
    <property type="entry name" value="BPD_transp_2"/>
    <property type="match status" value="1"/>
</dbReference>
<accession>A0A5Q0M6P2</accession>
<dbReference type="GO" id="GO:0015658">
    <property type="term" value="F:branched-chain amino acid transmembrane transporter activity"/>
    <property type="evidence" value="ECO:0007669"/>
    <property type="project" value="InterPro"/>
</dbReference>
<feature type="transmembrane region" description="Helical" evidence="6">
    <location>
        <begin position="21"/>
        <end position="41"/>
    </location>
</feature>
<evidence type="ECO:0000256" key="1">
    <source>
        <dbReference type="ARBA" id="ARBA00004651"/>
    </source>
</evidence>
<feature type="transmembrane region" description="Helical" evidence="6">
    <location>
        <begin position="100"/>
        <end position="120"/>
    </location>
</feature>
<evidence type="ECO:0000256" key="3">
    <source>
        <dbReference type="ARBA" id="ARBA00022692"/>
    </source>
</evidence>
<feature type="transmembrane region" description="Helical" evidence="6">
    <location>
        <begin position="173"/>
        <end position="190"/>
    </location>
</feature>
<keyword evidence="3 6" id="KW-0812">Transmembrane</keyword>
<name>A0A5Q0M6P2_VARPD</name>
<feature type="transmembrane region" description="Helical" evidence="6">
    <location>
        <begin position="127"/>
        <end position="147"/>
    </location>
</feature>
<gene>
    <name evidence="7" type="ORF">GFK26_21330</name>
</gene>
<evidence type="ECO:0000256" key="6">
    <source>
        <dbReference type="SAM" id="Phobius"/>
    </source>
</evidence>